<reference evidence="3" key="1">
    <citation type="submission" date="2021-12" db="EMBL/GenBank/DDBJ databases">
        <authorList>
            <person name="Zaccaron A."/>
            <person name="Stergiopoulos I."/>
        </authorList>
    </citation>
    <scope>NUCLEOTIDE SEQUENCE</scope>
    <source>
        <strain evidence="3">Race5_Kim</strain>
    </source>
</reference>
<feature type="domain" description="Serine hydrolase" evidence="2">
    <location>
        <begin position="2"/>
        <end position="158"/>
    </location>
</feature>
<keyword evidence="1 3" id="KW-0378">Hydrolase</keyword>
<dbReference type="GO" id="GO:0005634">
    <property type="term" value="C:nucleus"/>
    <property type="evidence" value="ECO:0007669"/>
    <property type="project" value="TreeGrafter"/>
</dbReference>
<dbReference type="GO" id="GO:0016787">
    <property type="term" value="F:hydrolase activity"/>
    <property type="evidence" value="ECO:0007669"/>
    <property type="project" value="UniProtKB-KW"/>
</dbReference>
<dbReference type="PANTHER" id="PTHR48070:SF7">
    <property type="entry name" value="SERINE HYDROLASE FSH DOMAIN-CONTAINING PROTEIN-RELATED"/>
    <property type="match status" value="1"/>
</dbReference>
<dbReference type="GO" id="GO:0005737">
    <property type="term" value="C:cytoplasm"/>
    <property type="evidence" value="ECO:0007669"/>
    <property type="project" value="TreeGrafter"/>
</dbReference>
<dbReference type="GO" id="GO:0019748">
    <property type="term" value="P:secondary metabolic process"/>
    <property type="evidence" value="ECO:0007669"/>
    <property type="project" value="TreeGrafter"/>
</dbReference>
<protein>
    <submittedName>
        <fullName evidence="3">Hydrolase FUB4</fullName>
    </submittedName>
</protein>
<dbReference type="PANTHER" id="PTHR48070">
    <property type="entry name" value="ESTERASE OVCA2"/>
    <property type="match status" value="1"/>
</dbReference>
<dbReference type="Pfam" id="PF03959">
    <property type="entry name" value="FSH1"/>
    <property type="match status" value="2"/>
</dbReference>
<sequence length="280" mass="31224">MRFLCLHGSGTSGHILGYQLSALKSSLPGSHTFDFLDGPCPSTAGPGVKPFFDPPYYSWWQSLSKETVILAIKHLLQHITNSGKVYDVVIGFSQGTALLAATTLYCQNEGIPIPWKAAICICGGMPYSFLEEYMLISEKAKALVVQTRKDLDTASDRNAKKIEAMMQNGTRVDLWDSPSTLWDGKEAITRDPWTLPPVDEKDVYGLDLSNLPEQARLNIPMAHVYGHKDPMSAFHVQLAMLSDPARRIVYDHRGGHEVPRVPHVVRDLVRVVERVERQIV</sequence>
<dbReference type="AlphaFoldDB" id="A0A9Q8LHT0"/>
<proteinExistence type="predicted"/>
<organism evidence="3 4">
    <name type="scientific">Passalora fulva</name>
    <name type="common">Tomato leaf mold</name>
    <name type="synonym">Cladosporium fulvum</name>
    <dbReference type="NCBI Taxonomy" id="5499"/>
    <lineage>
        <taxon>Eukaryota</taxon>
        <taxon>Fungi</taxon>
        <taxon>Dikarya</taxon>
        <taxon>Ascomycota</taxon>
        <taxon>Pezizomycotina</taxon>
        <taxon>Dothideomycetes</taxon>
        <taxon>Dothideomycetidae</taxon>
        <taxon>Mycosphaerellales</taxon>
        <taxon>Mycosphaerellaceae</taxon>
        <taxon>Fulvia</taxon>
    </lineage>
</organism>
<dbReference type="SUPFAM" id="SSF53474">
    <property type="entry name" value="alpha/beta-Hydrolases"/>
    <property type="match status" value="1"/>
</dbReference>
<evidence type="ECO:0000256" key="1">
    <source>
        <dbReference type="ARBA" id="ARBA00022801"/>
    </source>
</evidence>
<feature type="domain" description="Serine hydrolase" evidence="2">
    <location>
        <begin position="213"/>
        <end position="260"/>
    </location>
</feature>
<dbReference type="KEGG" id="ffu:CLAFUR5_05466"/>
<dbReference type="InterPro" id="IPR050593">
    <property type="entry name" value="LovG"/>
</dbReference>
<evidence type="ECO:0000313" key="4">
    <source>
        <dbReference type="Proteomes" id="UP000756132"/>
    </source>
</evidence>
<dbReference type="RefSeq" id="XP_047762058.1">
    <property type="nucleotide sequence ID" value="XM_047904614.1"/>
</dbReference>
<evidence type="ECO:0000313" key="3">
    <source>
        <dbReference type="EMBL" id="UJO17692.1"/>
    </source>
</evidence>
<dbReference type="Proteomes" id="UP000756132">
    <property type="component" value="Chromosome 5"/>
</dbReference>
<name>A0A9Q8LHT0_PASFU</name>
<keyword evidence="4" id="KW-1185">Reference proteome</keyword>
<dbReference type="InterPro" id="IPR029058">
    <property type="entry name" value="AB_hydrolase_fold"/>
</dbReference>
<dbReference type="OrthoDB" id="3631038at2759"/>
<dbReference type="InterPro" id="IPR005645">
    <property type="entry name" value="FSH-like_dom"/>
</dbReference>
<dbReference type="EMBL" id="CP090167">
    <property type="protein sequence ID" value="UJO17692.1"/>
    <property type="molecule type" value="Genomic_DNA"/>
</dbReference>
<dbReference type="GeneID" id="71985344"/>
<dbReference type="Gene3D" id="3.40.50.1820">
    <property type="entry name" value="alpha/beta hydrolase"/>
    <property type="match status" value="1"/>
</dbReference>
<dbReference type="OMA" id="LHGHGTS"/>
<gene>
    <name evidence="3" type="ORF">CLAFUR5_05466</name>
</gene>
<evidence type="ECO:0000259" key="2">
    <source>
        <dbReference type="Pfam" id="PF03959"/>
    </source>
</evidence>
<reference evidence="3" key="2">
    <citation type="journal article" date="2022" name="Microb. Genom.">
        <title>A chromosome-scale genome assembly of the tomato pathogen Cladosporium fulvum reveals a compartmentalized genome architecture and the presence of a dispensable chromosome.</title>
        <authorList>
            <person name="Zaccaron A.Z."/>
            <person name="Chen L.H."/>
            <person name="Samaras A."/>
            <person name="Stergiopoulos I."/>
        </authorList>
    </citation>
    <scope>NUCLEOTIDE SEQUENCE</scope>
    <source>
        <strain evidence="3">Race5_Kim</strain>
    </source>
</reference>
<accession>A0A9Q8LHT0</accession>